<gene>
    <name evidence="2" type="ORF">DV733_14415</name>
</gene>
<keyword evidence="1" id="KW-0472">Membrane</keyword>
<dbReference type="KEGG" id="hsn:DV733_14415"/>
<dbReference type="RefSeq" id="WP_049992676.1">
    <property type="nucleotide sequence ID" value="NZ_CP031310.1"/>
</dbReference>
<reference evidence="2 3" key="1">
    <citation type="journal article" date="2019" name="Nat. Commun.">
        <title>A new type of DNA phosphorothioation-based antiviral system in archaea.</title>
        <authorList>
            <person name="Xiong L."/>
            <person name="Liu S."/>
            <person name="Chen S."/>
            <person name="Xiao Y."/>
            <person name="Zhu B."/>
            <person name="Gao Y."/>
            <person name="Zhang Y."/>
            <person name="Chen B."/>
            <person name="Luo J."/>
            <person name="Deng Z."/>
            <person name="Chen X."/>
            <person name="Wang L."/>
            <person name="Chen S."/>
        </authorList>
    </citation>
    <scope>NUCLEOTIDE SEQUENCE [LARGE SCALE GENOMIC DNA]</scope>
    <source>
        <strain evidence="2 3">CBA1105</strain>
    </source>
</reference>
<evidence type="ECO:0000256" key="1">
    <source>
        <dbReference type="SAM" id="Phobius"/>
    </source>
</evidence>
<feature type="transmembrane region" description="Helical" evidence="1">
    <location>
        <begin position="109"/>
        <end position="127"/>
    </location>
</feature>
<organism evidence="2 3">
    <name type="scientific">Halapricum salinum</name>
    <dbReference type="NCBI Taxonomy" id="1457250"/>
    <lineage>
        <taxon>Archaea</taxon>
        <taxon>Methanobacteriati</taxon>
        <taxon>Methanobacteriota</taxon>
        <taxon>Stenosarchaea group</taxon>
        <taxon>Halobacteria</taxon>
        <taxon>Halobacteriales</taxon>
        <taxon>Haloarculaceae</taxon>
        <taxon>Halapricum</taxon>
    </lineage>
</organism>
<feature type="transmembrane region" description="Helical" evidence="1">
    <location>
        <begin position="12"/>
        <end position="31"/>
    </location>
</feature>
<evidence type="ECO:0000313" key="3">
    <source>
        <dbReference type="Proteomes" id="UP000296706"/>
    </source>
</evidence>
<protein>
    <submittedName>
        <fullName evidence="2">Uncharacterized protein</fullName>
    </submittedName>
</protein>
<accession>A0A4D6HH60</accession>
<keyword evidence="3" id="KW-1185">Reference proteome</keyword>
<dbReference type="STRING" id="1457250.GCA_000755225_01750"/>
<dbReference type="AlphaFoldDB" id="A0A4D6HH60"/>
<evidence type="ECO:0000313" key="2">
    <source>
        <dbReference type="EMBL" id="QCC52352.1"/>
    </source>
</evidence>
<name>A0A4D6HH60_9EURY</name>
<keyword evidence="1" id="KW-0812">Transmembrane</keyword>
<feature type="transmembrane region" description="Helical" evidence="1">
    <location>
        <begin position="73"/>
        <end position="97"/>
    </location>
</feature>
<dbReference type="OrthoDB" id="313608at2157"/>
<dbReference type="Proteomes" id="UP000296706">
    <property type="component" value="Chromosome"/>
</dbReference>
<dbReference type="EMBL" id="CP031310">
    <property type="protein sequence ID" value="QCC52352.1"/>
    <property type="molecule type" value="Genomic_DNA"/>
</dbReference>
<sequence>MSKREAVVRGAGLVAASTVIVTVAFVGLLAVVSGETSGLADRFPFYVVVLSSAFTALILTLERYLADGRNILLTAVVLSITIAIVVGLDVEGILFAIENPDQLVASRLLLYLLAAGCLCTGLVYWSVHHWREFTAS</sequence>
<keyword evidence="1" id="KW-1133">Transmembrane helix</keyword>
<proteinExistence type="predicted"/>
<feature type="transmembrane region" description="Helical" evidence="1">
    <location>
        <begin position="43"/>
        <end position="61"/>
    </location>
</feature>
<dbReference type="GeneID" id="39849078"/>